<dbReference type="KEGG" id="gtl:EP073_07660"/>
<evidence type="ECO:0000313" key="2">
    <source>
        <dbReference type="EMBL" id="QAR33280.1"/>
    </source>
</evidence>
<feature type="signal peptide" evidence="1">
    <location>
        <begin position="1"/>
        <end position="25"/>
    </location>
</feature>
<dbReference type="RefSeq" id="WP_128466566.1">
    <property type="nucleotide sequence ID" value="NZ_CP035108.1"/>
</dbReference>
<protein>
    <recommendedName>
        <fullName evidence="4">Twin-arginine translocation signal domain-containing protein</fullName>
    </recommendedName>
</protein>
<organism evidence="2 3">
    <name type="scientific">Geovibrio thiophilus</name>
    <dbReference type="NCBI Taxonomy" id="139438"/>
    <lineage>
        <taxon>Bacteria</taxon>
        <taxon>Pseudomonadati</taxon>
        <taxon>Deferribacterota</taxon>
        <taxon>Deferribacteres</taxon>
        <taxon>Deferribacterales</taxon>
        <taxon>Geovibrionaceae</taxon>
        <taxon>Geovibrio</taxon>
    </lineage>
</organism>
<dbReference type="AlphaFoldDB" id="A0A3R5YZF8"/>
<evidence type="ECO:0000313" key="3">
    <source>
        <dbReference type="Proteomes" id="UP000287502"/>
    </source>
</evidence>
<keyword evidence="1" id="KW-0732">Signal</keyword>
<dbReference type="EMBL" id="CP035108">
    <property type="protein sequence ID" value="QAR33280.1"/>
    <property type="molecule type" value="Genomic_DNA"/>
</dbReference>
<accession>A0A3R5YZF8</accession>
<feature type="chain" id="PRO_5018601919" description="Twin-arginine translocation signal domain-containing protein" evidence="1">
    <location>
        <begin position="26"/>
        <end position="212"/>
    </location>
</feature>
<sequence length="212" mass="23741">MKSSRRSFIKNAALTGVLVWSFGCAAYGSEIATDPVSIREAKIKGESFDDGNSAYDKEKKQFKLRKDGDEIVFSAKDIPYDYNKKLKKAESLGFPGMTVTYNNTTINVDYLSSFTVERNGYCMIIKNGSDLIVNSYFLTEGDIDPEIPVFPITLKYNNLFFTINDDIVTLEVNGSSFVGEQIIFNSSSDTSIVKNGADIEVKQLPFRKQNEH</sequence>
<dbReference type="Proteomes" id="UP000287502">
    <property type="component" value="Chromosome"/>
</dbReference>
<reference evidence="2 3" key="1">
    <citation type="submission" date="2019-01" db="EMBL/GenBank/DDBJ databases">
        <title>Geovibrio thiophilus DSM 11263, complete genome.</title>
        <authorList>
            <person name="Spring S."/>
            <person name="Bunk B."/>
            <person name="Sproer C."/>
        </authorList>
    </citation>
    <scope>NUCLEOTIDE SEQUENCE [LARGE SCALE GENOMIC DNA]</scope>
    <source>
        <strain evidence="2 3">DSM 11263</strain>
    </source>
</reference>
<proteinExistence type="predicted"/>
<evidence type="ECO:0008006" key="4">
    <source>
        <dbReference type="Google" id="ProtNLM"/>
    </source>
</evidence>
<dbReference type="PROSITE" id="PS51257">
    <property type="entry name" value="PROKAR_LIPOPROTEIN"/>
    <property type="match status" value="1"/>
</dbReference>
<name>A0A3R5YZF8_9BACT</name>
<keyword evidence="3" id="KW-1185">Reference proteome</keyword>
<evidence type="ECO:0000256" key="1">
    <source>
        <dbReference type="SAM" id="SignalP"/>
    </source>
</evidence>
<gene>
    <name evidence="2" type="ORF">EP073_07660</name>
</gene>